<name>A0ABW1MY91_9ACTN</name>
<feature type="transmembrane region" description="Helical" evidence="1">
    <location>
        <begin position="32"/>
        <end position="52"/>
    </location>
</feature>
<keyword evidence="1" id="KW-0472">Membrane</keyword>
<proteinExistence type="predicted"/>
<protein>
    <recommendedName>
        <fullName evidence="4">Integral membrane protein</fullName>
    </recommendedName>
</protein>
<gene>
    <name evidence="2" type="ORF">ACFP4F_35400</name>
</gene>
<sequence>MTTSTSSLAAPGRRPAQDASWLLRTVLRTDSASTAAFAVLMLAAAALTTTPLGLPRELAVVSGCGMVCGAAAFWLLARQPVLPRRLVAGAIALNAVCGAVFAVLACTGLVPLTGFGRVFLAAGAVIVAVFAELEYVGLRRIRTA</sequence>
<evidence type="ECO:0000256" key="1">
    <source>
        <dbReference type="SAM" id="Phobius"/>
    </source>
</evidence>
<keyword evidence="3" id="KW-1185">Reference proteome</keyword>
<dbReference type="Proteomes" id="UP001596139">
    <property type="component" value="Unassembled WGS sequence"/>
</dbReference>
<keyword evidence="1" id="KW-1133">Transmembrane helix</keyword>
<comment type="caution">
    <text evidence="2">The sequence shown here is derived from an EMBL/GenBank/DDBJ whole genome shotgun (WGS) entry which is preliminary data.</text>
</comment>
<feature type="transmembrane region" description="Helical" evidence="1">
    <location>
        <begin position="86"/>
        <end position="112"/>
    </location>
</feature>
<evidence type="ECO:0000313" key="3">
    <source>
        <dbReference type="Proteomes" id="UP001596139"/>
    </source>
</evidence>
<accession>A0ABW1MY91</accession>
<dbReference type="RefSeq" id="WP_031051308.1">
    <property type="nucleotide sequence ID" value="NZ_JBHSPX010000015.1"/>
</dbReference>
<organism evidence="2 3">
    <name type="scientific">Streptomyces ochraceiscleroticus</name>
    <dbReference type="NCBI Taxonomy" id="47761"/>
    <lineage>
        <taxon>Bacteria</taxon>
        <taxon>Bacillati</taxon>
        <taxon>Actinomycetota</taxon>
        <taxon>Actinomycetes</taxon>
        <taxon>Kitasatosporales</taxon>
        <taxon>Streptomycetaceae</taxon>
        <taxon>Streptomyces</taxon>
    </lineage>
</organism>
<keyword evidence="1" id="KW-0812">Transmembrane</keyword>
<evidence type="ECO:0008006" key="4">
    <source>
        <dbReference type="Google" id="ProtNLM"/>
    </source>
</evidence>
<feature type="transmembrane region" description="Helical" evidence="1">
    <location>
        <begin position="58"/>
        <end position="77"/>
    </location>
</feature>
<dbReference type="EMBL" id="JBHSPX010000015">
    <property type="protein sequence ID" value="MFC6067807.1"/>
    <property type="molecule type" value="Genomic_DNA"/>
</dbReference>
<reference evidence="3" key="1">
    <citation type="journal article" date="2019" name="Int. J. Syst. Evol. Microbiol.">
        <title>The Global Catalogue of Microorganisms (GCM) 10K type strain sequencing project: providing services to taxonomists for standard genome sequencing and annotation.</title>
        <authorList>
            <consortium name="The Broad Institute Genomics Platform"/>
            <consortium name="The Broad Institute Genome Sequencing Center for Infectious Disease"/>
            <person name="Wu L."/>
            <person name="Ma J."/>
        </authorList>
    </citation>
    <scope>NUCLEOTIDE SEQUENCE [LARGE SCALE GENOMIC DNA]</scope>
    <source>
        <strain evidence="3">CGMCC 1.15180</strain>
    </source>
</reference>
<feature type="transmembrane region" description="Helical" evidence="1">
    <location>
        <begin position="118"/>
        <end position="138"/>
    </location>
</feature>
<evidence type="ECO:0000313" key="2">
    <source>
        <dbReference type="EMBL" id="MFC6067807.1"/>
    </source>
</evidence>